<reference evidence="4 5" key="1">
    <citation type="submission" date="2014-04" db="EMBL/GenBank/DDBJ databases">
        <authorList>
            <consortium name="DOE Joint Genome Institute"/>
            <person name="Kuo A."/>
            <person name="Tarkka M."/>
            <person name="Buscot F."/>
            <person name="Kohler A."/>
            <person name="Nagy L.G."/>
            <person name="Floudas D."/>
            <person name="Copeland A."/>
            <person name="Barry K.W."/>
            <person name="Cichocki N."/>
            <person name="Veneault-Fourrey C."/>
            <person name="LaButti K."/>
            <person name="Lindquist E.A."/>
            <person name="Lipzen A."/>
            <person name="Lundell T."/>
            <person name="Morin E."/>
            <person name="Murat C."/>
            <person name="Sun H."/>
            <person name="Tunlid A."/>
            <person name="Henrissat B."/>
            <person name="Grigoriev I.V."/>
            <person name="Hibbett D.S."/>
            <person name="Martin F."/>
            <person name="Nordberg H.P."/>
            <person name="Cantor M.N."/>
            <person name="Hua S.X."/>
        </authorList>
    </citation>
    <scope>NUCLEOTIDE SEQUENCE [LARGE SCALE GENOMIC DNA]</scope>
    <source>
        <strain evidence="4 5">F 1598</strain>
    </source>
</reference>
<dbReference type="GO" id="GO:0016491">
    <property type="term" value="F:oxidoreductase activity"/>
    <property type="evidence" value="ECO:0007669"/>
    <property type="project" value="UniProtKB-KW"/>
</dbReference>
<name>A0A0C3AWA1_PILCF</name>
<dbReference type="SUPFAM" id="SSF51735">
    <property type="entry name" value="NAD(P)-binding Rossmann-fold domains"/>
    <property type="match status" value="1"/>
</dbReference>
<keyword evidence="2" id="KW-0560">Oxidoreductase</keyword>
<dbReference type="OrthoDB" id="1274115at2759"/>
<comment type="similarity">
    <text evidence="1 3">Belongs to the short-chain dehydrogenases/reductases (SDR) family.</text>
</comment>
<dbReference type="PANTHER" id="PTHR43976:SF16">
    <property type="entry name" value="SHORT-CHAIN DEHYDROGENASE_REDUCTASE FAMILY PROTEIN"/>
    <property type="match status" value="1"/>
</dbReference>
<dbReference type="InterPro" id="IPR051911">
    <property type="entry name" value="SDR_oxidoreductase"/>
</dbReference>
<dbReference type="CDD" id="cd05374">
    <property type="entry name" value="17beta-HSD-like_SDR_c"/>
    <property type="match status" value="1"/>
</dbReference>
<evidence type="ECO:0000256" key="1">
    <source>
        <dbReference type="ARBA" id="ARBA00006484"/>
    </source>
</evidence>
<keyword evidence="5" id="KW-1185">Reference proteome</keyword>
<organism evidence="4 5">
    <name type="scientific">Piloderma croceum (strain F 1598)</name>
    <dbReference type="NCBI Taxonomy" id="765440"/>
    <lineage>
        <taxon>Eukaryota</taxon>
        <taxon>Fungi</taxon>
        <taxon>Dikarya</taxon>
        <taxon>Basidiomycota</taxon>
        <taxon>Agaricomycotina</taxon>
        <taxon>Agaricomycetes</taxon>
        <taxon>Agaricomycetidae</taxon>
        <taxon>Atheliales</taxon>
        <taxon>Atheliaceae</taxon>
        <taxon>Piloderma</taxon>
    </lineage>
</organism>
<evidence type="ECO:0000313" key="4">
    <source>
        <dbReference type="EMBL" id="KIM78288.1"/>
    </source>
</evidence>
<evidence type="ECO:0008006" key="6">
    <source>
        <dbReference type="Google" id="ProtNLM"/>
    </source>
</evidence>
<dbReference type="Pfam" id="PF00106">
    <property type="entry name" value="adh_short"/>
    <property type="match status" value="1"/>
</dbReference>
<sequence>MTCTLLMRSSRRICIETIRRYLPASSKMIYSAAGRNLDTASAPQSHCGTKYSDRTLTSYRTYHQQSSVAVETRPQVWLITGCSSGFGRRLVTSALARGDRVIATARTVEDIKIPSSPNLNVLQLDVTAGFEVIKARLDQAAKIWGQIDVLVNNAGAGYLGMLEEGRSDLLEKQFKVNVMGTLDVTSAALPHLRASKSATVVILGSRSAYTTERAGLGFYSASKAAVHSLGETLSVELAPFAIKVLIVAPGAFKTEGIYRQSFFTANSIPAYDELRNIAMKRFSAVPGTQKGDPDKAMETVVDVVKGEGKAKGRPWPLYLALGDDADEGIRQKSTKLLRHVDEWGDVIKGVNFDP</sequence>
<gene>
    <name evidence="4" type="ORF">PILCRDRAFT_824501</name>
</gene>
<dbReference type="Gene3D" id="3.40.50.720">
    <property type="entry name" value="NAD(P)-binding Rossmann-like Domain"/>
    <property type="match status" value="1"/>
</dbReference>
<evidence type="ECO:0000256" key="2">
    <source>
        <dbReference type="ARBA" id="ARBA00023002"/>
    </source>
</evidence>
<protein>
    <recommendedName>
        <fullName evidence="6">NAD(P)-binding protein</fullName>
    </recommendedName>
</protein>
<evidence type="ECO:0000256" key="3">
    <source>
        <dbReference type="RuleBase" id="RU000363"/>
    </source>
</evidence>
<dbReference type="PRINTS" id="PR00080">
    <property type="entry name" value="SDRFAMILY"/>
</dbReference>
<dbReference type="InterPro" id="IPR002347">
    <property type="entry name" value="SDR_fam"/>
</dbReference>
<dbReference type="EMBL" id="KN833017">
    <property type="protein sequence ID" value="KIM78288.1"/>
    <property type="molecule type" value="Genomic_DNA"/>
</dbReference>
<dbReference type="PRINTS" id="PR00081">
    <property type="entry name" value="GDHRDH"/>
</dbReference>
<dbReference type="AlphaFoldDB" id="A0A0C3AWA1"/>
<dbReference type="Proteomes" id="UP000054166">
    <property type="component" value="Unassembled WGS sequence"/>
</dbReference>
<evidence type="ECO:0000313" key="5">
    <source>
        <dbReference type="Proteomes" id="UP000054166"/>
    </source>
</evidence>
<dbReference type="InParanoid" id="A0A0C3AWA1"/>
<dbReference type="HOGENOM" id="CLU_010194_2_9_1"/>
<dbReference type="InterPro" id="IPR036291">
    <property type="entry name" value="NAD(P)-bd_dom_sf"/>
</dbReference>
<reference evidence="5" key="2">
    <citation type="submission" date="2015-01" db="EMBL/GenBank/DDBJ databases">
        <title>Evolutionary Origins and Diversification of the Mycorrhizal Mutualists.</title>
        <authorList>
            <consortium name="DOE Joint Genome Institute"/>
            <consortium name="Mycorrhizal Genomics Consortium"/>
            <person name="Kohler A."/>
            <person name="Kuo A."/>
            <person name="Nagy L.G."/>
            <person name="Floudas D."/>
            <person name="Copeland A."/>
            <person name="Barry K.W."/>
            <person name="Cichocki N."/>
            <person name="Veneault-Fourrey C."/>
            <person name="LaButti K."/>
            <person name="Lindquist E.A."/>
            <person name="Lipzen A."/>
            <person name="Lundell T."/>
            <person name="Morin E."/>
            <person name="Murat C."/>
            <person name="Riley R."/>
            <person name="Ohm R."/>
            <person name="Sun H."/>
            <person name="Tunlid A."/>
            <person name="Henrissat B."/>
            <person name="Grigoriev I.V."/>
            <person name="Hibbett D.S."/>
            <person name="Martin F."/>
        </authorList>
    </citation>
    <scope>NUCLEOTIDE SEQUENCE [LARGE SCALE GENOMIC DNA]</scope>
    <source>
        <strain evidence="5">F 1598</strain>
    </source>
</reference>
<dbReference type="STRING" id="765440.A0A0C3AWA1"/>
<dbReference type="PANTHER" id="PTHR43976">
    <property type="entry name" value="SHORT CHAIN DEHYDROGENASE"/>
    <property type="match status" value="1"/>
</dbReference>
<accession>A0A0C3AWA1</accession>
<proteinExistence type="inferred from homology"/>